<proteinExistence type="predicted"/>
<reference evidence="1 2" key="1">
    <citation type="submission" date="2024-09" db="EMBL/GenBank/DDBJ databases">
        <authorList>
            <person name="Sun Q."/>
            <person name="Mori K."/>
        </authorList>
    </citation>
    <scope>NUCLEOTIDE SEQUENCE [LARGE SCALE GENOMIC DNA]</scope>
    <source>
        <strain evidence="1 2">JCM 3307</strain>
    </source>
</reference>
<evidence type="ECO:0000313" key="2">
    <source>
        <dbReference type="Proteomes" id="UP001589608"/>
    </source>
</evidence>
<dbReference type="Proteomes" id="UP001589608">
    <property type="component" value="Unassembled WGS sequence"/>
</dbReference>
<dbReference type="RefSeq" id="WP_223093273.1">
    <property type="nucleotide sequence ID" value="NZ_CP061913.1"/>
</dbReference>
<comment type="caution">
    <text evidence="1">The sequence shown here is derived from an EMBL/GenBank/DDBJ whole genome shotgun (WGS) entry which is preliminary data.</text>
</comment>
<sequence>MTGTDRDLFAALGPDERALLAWVAPQLDADAIDTIAAADYGADIPQYRRALTELVHSPWLPDHLIGNPAEVLALTRWTAPADRRGHLQRLFACTLLVRAVTADGNPVDSLAPLVDSARELAAPARDAAVRFLAWCRLHRPGDWRDDPSSPMFLTLAVLLLSAETPAAPALAALLVEELDATLHDPDLPWRRRPRSPLFTRRGTDSATTRRLWSALVTRCLVDNPAVTDPRLTALGNALGAGAATPIAELRALFTDAT</sequence>
<keyword evidence="2" id="KW-1185">Reference proteome</keyword>
<dbReference type="EMBL" id="JBHMCA010000043">
    <property type="protein sequence ID" value="MFB9445641.1"/>
    <property type="molecule type" value="Genomic_DNA"/>
</dbReference>
<protein>
    <submittedName>
        <fullName evidence="1">Uncharacterized protein</fullName>
    </submittedName>
</protein>
<organism evidence="1 2">
    <name type="scientific">Dactylosporangium vinaceum</name>
    <dbReference type="NCBI Taxonomy" id="53362"/>
    <lineage>
        <taxon>Bacteria</taxon>
        <taxon>Bacillati</taxon>
        <taxon>Actinomycetota</taxon>
        <taxon>Actinomycetes</taxon>
        <taxon>Micromonosporales</taxon>
        <taxon>Micromonosporaceae</taxon>
        <taxon>Dactylosporangium</taxon>
    </lineage>
</organism>
<gene>
    <name evidence="1" type="ORF">ACFFTR_21390</name>
</gene>
<name>A0ABV5M9Y8_9ACTN</name>
<accession>A0ABV5M9Y8</accession>
<evidence type="ECO:0000313" key="1">
    <source>
        <dbReference type="EMBL" id="MFB9445641.1"/>
    </source>
</evidence>